<protein>
    <submittedName>
        <fullName evidence="1">Uncharacterized protein</fullName>
    </submittedName>
</protein>
<evidence type="ECO:0000313" key="1">
    <source>
        <dbReference type="EMBL" id="OGC34082.1"/>
    </source>
</evidence>
<accession>A0A1F4TMX8</accession>
<dbReference type="AlphaFoldDB" id="A0A1F4TMX8"/>
<name>A0A1F4TMX8_UNCSA</name>
<evidence type="ECO:0000313" key="2">
    <source>
        <dbReference type="Proteomes" id="UP000177309"/>
    </source>
</evidence>
<proteinExistence type="predicted"/>
<gene>
    <name evidence="1" type="ORF">A2462_00895</name>
</gene>
<organism evidence="1 2">
    <name type="scientific">candidate division WOR-1 bacterium RIFOXYC2_FULL_41_25</name>
    <dbReference type="NCBI Taxonomy" id="1802586"/>
    <lineage>
        <taxon>Bacteria</taxon>
        <taxon>Bacillati</taxon>
        <taxon>Saganbacteria</taxon>
    </lineage>
</organism>
<reference evidence="1 2" key="1">
    <citation type="journal article" date="2016" name="Nat. Commun.">
        <title>Thousands of microbial genomes shed light on interconnected biogeochemical processes in an aquifer system.</title>
        <authorList>
            <person name="Anantharaman K."/>
            <person name="Brown C.T."/>
            <person name="Hug L.A."/>
            <person name="Sharon I."/>
            <person name="Castelle C.J."/>
            <person name="Probst A.J."/>
            <person name="Thomas B.C."/>
            <person name="Singh A."/>
            <person name="Wilkins M.J."/>
            <person name="Karaoz U."/>
            <person name="Brodie E.L."/>
            <person name="Williams K.H."/>
            <person name="Hubbard S.S."/>
            <person name="Banfield J.F."/>
        </authorList>
    </citation>
    <scope>NUCLEOTIDE SEQUENCE [LARGE SCALE GENOMIC DNA]</scope>
</reference>
<dbReference type="Proteomes" id="UP000177309">
    <property type="component" value="Unassembled WGS sequence"/>
</dbReference>
<comment type="caution">
    <text evidence="1">The sequence shown here is derived from an EMBL/GenBank/DDBJ whole genome shotgun (WGS) entry which is preliminary data.</text>
</comment>
<dbReference type="EMBL" id="MEUI01000022">
    <property type="protein sequence ID" value="OGC34082.1"/>
    <property type="molecule type" value="Genomic_DNA"/>
</dbReference>
<sequence length="62" mass="6945">MTTEKSKIGIILDQDPSKAEIQTIIHAIDVVDFDTNQADTCLRETLEKAKIKAAKIEVDLFK</sequence>